<name>A0A1H1MFZ6_9ACTN</name>
<feature type="transmembrane region" description="Helical" evidence="6">
    <location>
        <begin position="75"/>
        <end position="103"/>
    </location>
</feature>
<dbReference type="CDD" id="cd06261">
    <property type="entry name" value="TM_PBP2"/>
    <property type="match status" value="1"/>
</dbReference>
<dbReference type="GO" id="GO:0006865">
    <property type="term" value="P:amino acid transport"/>
    <property type="evidence" value="ECO:0007669"/>
    <property type="project" value="UniProtKB-KW"/>
</dbReference>
<keyword evidence="5 6" id="KW-0472">Membrane</keyword>
<dbReference type="GO" id="GO:0055085">
    <property type="term" value="P:transmembrane transport"/>
    <property type="evidence" value="ECO:0007669"/>
    <property type="project" value="InterPro"/>
</dbReference>
<keyword evidence="2 6" id="KW-0812">Transmembrane</keyword>
<comment type="similarity">
    <text evidence="6">Belongs to the binding-protein-dependent transport system permease family.</text>
</comment>
<keyword evidence="10" id="KW-1185">Reference proteome</keyword>
<keyword evidence="6" id="KW-0813">Transport</keyword>
<dbReference type="EMBL" id="LT629772">
    <property type="protein sequence ID" value="SDR85761.1"/>
    <property type="molecule type" value="Genomic_DNA"/>
</dbReference>
<dbReference type="InterPro" id="IPR043429">
    <property type="entry name" value="ArtM/GltK/GlnP/TcyL/YhdX-like"/>
</dbReference>
<dbReference type="GO" id="GO:0005886">
    <property type="term" value="C:plasma membrane"/>
    <property type="evidence" value="ECO:0007669"/>
    <property type="project" value="UniProtKB-SubCell"/>
</dbReference>
<dbReference type="InterPro" id="IPR000515">
    <property type="entry name" value="MetI-like"/>
</dbReference>
<evidence type="ECO:0000256" key="5">
    <source>
        <dbReference type="ARBA" id="ARBA00023136"/>
    </source>
</evidence>
<evidence type="ECO:0000256" key="2">
    <source>
        <dbReference type="ARBA" id="ARBA00022692"/>
    </source>
</evidence>
<evidence type="ECO:0000256" key="6">
    <source>
        <dbReference type="RuleBase" id="RU363032"/>
    </source>
</evidence>
<dbReference type="STRING" id="630515.SAMN04489812_0125"/>
<feature type="transmembrane region" description="Helical" evidence="6">
    <location>
        <begin position="123"/>
        <end position="140"/>
    </location>
</feature>
<dbReference type="Proteomes" id="UP000199103">
    <property type="component" value="Chromosome I"/>
</dbReference>
<keyword evidence="3" id="KW-0029">Amino-acid transport</keyword>
<dbReference type="SUPFAM" id="SSF161098">
    <property type="entry name" value="MetI-like"/>
    <property type="match status" value="1"/>
</dbReference>
<proteinExistence type="inferred from homology"/>
<keyword evidence="4 6" id="KW-1133">Transmembrane helix</keyword>
<dbReference type="PANTHER" id="PTHR30614">
    <property type="entry name" value="MEMBRANE COMPONENT OF AMINO ACID ABC TRANSPORTER"/>
    <property type="match status" value="1"/>
</dbReference>
<reference evidence="9 10" key="1">
    <citation type="submission" date="2016-10" db="EMBL/GenBank/DDBJ databases">
        <authorList>
            <person name="de Groot N.N."/>
        </authorList>
    </citation>
    <scope>NUCLEOTIDE SEQUENCE [LARGE SCALE GENOMIC DNA]</scope>
    <source>
        <strain evidence="9 10">DSM 21800</strain>
    </source>
</reference>
<feature type="region of interest" description="Disordered" evidence="7">
    <location>
        <begin position="1"/>
        <end position="21"/>
    </location>
</feature>
<feature type="transmembrane region" description="Helical" evidence="6">
    <location>
        <begin position="32"/>
        <end position="54"/>
    </location>
</feature>
<dbReference type="PROSITE" id="PS50928">
    <property type="entry name" value="ABC_TM1"/>
    <property type="match status" value="1"/>
</dbReference>
<dbReference type="InterPro" id="IPR035906">
    <property type="entry name" value="MetI-like_sf"/>
</dbReference>
<evidence type="ECO:0000256" key="7">
    <source>
        <dbReference type="SAM" id="MobiDB-lite"/>
    </source>
</evidence>
<dbReference type="AlphaFoldDB" id="A0A1H1MFZ6"/>
<comment type="subcellular location">
    <subcellularLocation>
        <location evidence="6">Cell membrane</location>
        <topology evidence="6">Multi-pass membrane protein</topology>
    </subcellularLocation>
    <subcellularLocation>
        <location evidence="1">Membrane</location>
        <topology evidence="1">Multi-pass membrane protein</topology>
    </subcellularLocation>
</comment>
<evidence type="ECO:0000313" key="9">
    <source>
        <dbReference type="EMBL" id="SDR85761.1"/>
    </source>
</evidence>
<evidence type="ECO:0000313" key="10">
    <source>
        <dbReference type="Proteomes" id="UP000199103"/>
    </source>
</evidence>
<dbReference type="Gene3D" id="1.10.3720.10">
    <property type="entry name" value="MetI-like"/>
    <property type="match status" value="1"/>
</dbReference>
<sequence>MTDVVKDDPAGDPPAGSQERPGLIDAVPVRHYGTWVMAVIVIIGALMFANMIIFNPAFDWPFVLEVMNQQTVIKGLLIGTLLLTLLTMIVGILGGVVLALMRLSSNPILKGVAWVYTWVFRSIPRYVLLVFLGAGMGAIFKDGIALGVPFDWKIIELLGLHGDWRFAHFDANTLFGGFLGAVVGLGASEAAYMSEIARSGILSVDQGQREAAQALGMNSRKTTWRIVLPQAMRVIVPPTGNETIAMMKDTSLIIGLGSLTTELFFQVQNIATRTFNIVPSYLAAILYYLIVTSILMIGQGYLERRFGRGFGSRAASAKDQAAIGLQAGGAH</sequence>
<feature type="transmembrane region" description="Helical" evidence="6">
    <location>
        <begin position="277"/>
        <end position="298"/>
    </location>
</feature>
<evidence type="ECO:0000256" key="1">
    <source>
        <dbReference type="ARBA" id="ARBA00004141"/>
    </source>
</evidence>
<accession>A0A1H1MFZ6</accession>
<dbReference type="OrthoDB" id="92598at2"/>
<gene>
    <name evidence="9" type="ORF">SAMN04489812_0125</name>
</gene>
<evidence type="ECO:0000256" key="3">
    <source>
        <dbReference type="ARBA" id="ARBA00022970"/>
    </source>
</evidence>
<evidence type="ECO:0000256" key="4">
    <source>
        <dbReference type="ARBA" id="ARBA00022989"/>
    </source>
</evidence>
<evidence type="ECO:0000259" key="8">
    <source>
        <dbReference type="PROSITE" id="PS50928"/>
    </source>
</evidence>
<dbReference type="RefSeq" id="WP_091518246.1">
    <property type="nucleotide sequence ID" value="NZ_LT629772.1"/>
</dbReference>
<dbReference type="PANTHER" id="PTHR30614:SF0">
    <property type="entry name" value="L-CYSTINE TRANSPORT SYSTEM PERMEASE PROTEIN TCYL"/>
    <property type="match status" value="1"/>
</dbReference>
<feature type="domain" description="ABC transmembrane type-1" evidence="8">
    <location>
        <begin position="77"/>
        <end position="298"/>
    </location>
</feature>
<organism evidence="9 10">
    <name type="scientific">Microlunatus soli</name>
    <dbReference type="NCBI Taxonomy" id="630515"/>
    <lineage>
        <taxon>Bacteria</taxon>
        <taxon>Bacillati</taxon>
        <taxon>Actinomycetota</taxon>
        <taxon>Actinomycetes</taxon>
        <taxon>Propionibacteriales</taxon>
        <taxon>Propionibacteriaceae</taxon>
        <taxon>Microlunatus</taxon>
    </lineage>
</organism>
<dbReference type="Pfam" id="PF00528">
    <property type="entry name" value="BPD_transp_1"/>
    <property type="match status" value="1"/>
</dbReference>
<protein>
    <submittedName>
        <fullName evidence="9">Polar amino acid transport system permease protein</fullName>
    </submittedName>
</protein>